<name>A0ABW7WSW0_9NOCA</name>
<protein>
    <submittedName>
        <fullName evidence="4">Hsp20/alpha crystallin family protein</fullName>
    </submittedName>
</protein>
<comment type="similarity">
    <text evidence="1 2">Belongs to the small heat shock protein (HSP20) family.</text>
</comment>
<dbReference type="PANTHER" id="PTHR11527">
    <property type="entry name" value="HEAT-SHOCK PROTEIN 20 FAMILY MEMBER"/>
    <property type="match status" value="1"/>
</dbReference>
<evidence type="ECO:0000313" key="4">
    <source>
        <dbReference type="EMBL" id="MFI2325381.1"/>
    </source>
</evidence>
<dbReference type="InterPro" id="IPR008978">
    <property type="entry name" value="HSP20-like_chaperone"/>
</dbReference>
<dbReference type="Proteomes" id="UP001611450">
    <property type="component" value="Unassembled WGS sequence"/>
</dbReference>
<sequence>MEVTTMLMRTDPFRGLDRLTEQVFGTPARPAVMPMDAWRDGDEFFVELDLPGVDPDSLDLDVERNVVTVRASRPQLDPGRAMIATERTRGVFSRQLFLGENLDTDRIRADYRDGVLRLIVPVAEEAKPRKIEVTCSGHERQAINA</sequence>
<dbReference type="CDD" id="cd06464">
    <property type="entry name" value="ACD_sHsps-like"/>
    <property type="match status" value="1"/>
</dbReference>
<evidence type="ECO:0000256" key="2">
    <source>
        <dbReference type="RuleBase" id="RU003616"/>
    </source>
</evidence>
<reference evidence="4 5" key="1">
    <citation type="submission" date="2024-10" db="EMBL/GenBank/DDBJ databases">
        <title>The Natural Products Discovery Center: Release of the First 8490 Sequenced Strains for Exploring Actinobacteria Biosynthetic Diversity.</title>
        <authorList>
            <person name="Kalkreuter E."/>
            <person name="Kautsar S.A."/>
            <person name="Yang D."/>
            <person name="Bader C.D."/>
            <person name="Teijaro C.N."/>
            <person name="Fluegel L."/>
            <person name="Davis C.M."/>
            <person name="Simpson J.R."/>
            <person name="Lauterbach L."/>
            <person name="Steele A.D."/>
            <person name="Gui C."/>
            <person name="Meng S."/>
            <person name="Li G."/>
            <person name="Viehrig K."/>
            <person name="Ye F."/>
            <person name="Su P."/>
            <person name="Kiefer A.F."/>
            <person name="Nichols A."/>
            <person name="Cepeda A.J."/>
            <person name="Yan W."/>
            <person name="Fan B."/>
            <person name="Jiang Y."/>
            <person name="Adhikari A."/>
            <person name="Zheng C.-J."/>
            <person name="Schuster L."/>
            <person name="Cowan T.M."/>
            <person name="Smanski M.J."/>
            <person name="Chevrette M.G."/>
            <person name="De Carvalho L.P.S."/>
            <person name="Shen B."/>
        </authorList>
    </citation>
    <scope>NUCLEOTIDE SEQUENCE [LARGE SCALE GENOMIC DNA]</scope>
    <source>
        <strain evidence="4 5">NPDC019626</strain>
    </source>
</reference>
<gene>
    <name evidence="4" type="ORF">ACH47G_33250</name>
</gene>
<accession>A0ABW7WSW0</accession>
<dbReference type="InterPro" id="IPR002068">
    <property type="entry name" value="A-crystallin/Hsp20_dom"/>
</dbReference>
<evidence type="ECO:0000256" key="1">
    <source>
        <dbReference type="PROSITE-ProRule" id="PRU00285"/>
    </source>
</evidence>
<comment type="caution">
    <text evidence="4">The sequence shown here is derived from an EMBL/GenBank/DDBJ whole genome shotgun (WGS) entry which is preliminary data.</text>
</comment>
<feature type="domain" description="SHSP" evidence="3">
    <location>
        <begin position="26"/>
        <end position="136"/>
    </location>
</feature>
<organism evidence="4 5">
    <name type="scientific">Nocardia beijingensis</name>
    <dbReference type="NCBI Taxonomy" id="95162"/>
    <lineage>
        <taxon>Bacteria</taxon>
        <taxon>Bacillati</taxon>
        <taxon>Actinomycetota</taxon>
        <taxon>Actinomycetes</taxon>
        <taxon>Mycobacteriales</taxon>
        <taxon>Nocardiaceae</taxon>
        <taxon>Nocardia</taxon>
    </lineage>
</organism>
<evidence type="ECO:0000313" key="5">
    <source>
        <dbReference type="Proteomes" id="UP001611450"/>
    </source>
</evidence>
<dbReference type="PROSITE" id="PS01031">
    <property type="entry name" value="SHSP"/>
    <property type="match status" value="1"/>
</dbReference>
<dbReference type="RefSeq" id="WP_396949188.1">
    <property type="nucleotide sequence ID" value="NZ_JBIRXV010000012.1"/>
</dbReference>
<dbReference type="InterPro" id="IPR031107">
    <property type="entry name" value="Small_HSP"/>
</dbReference>
<dbReference type="SUPFAM" id="SSF49764">
    <property type="entry name" value="HSP20-like chaperones"/>
    <property type="match status" value="1"/>
</dbReference>
<dbReference type="EMBL" id="JBIRXV010000012">
    <property type="protein sequence ID" value="MFI2325381.1"/>
    <property type="molecule type" value="Genomic_DNA"/>
</dbReference>
<proteinExistence type="inferred from homology"/>
<keyword evidence="5" id="KW-1185">Reference proteome</keyword>
<dbReference type="Gene3D" id="2.60.40.790">
    <property type="match status" value="1"/>
</dbReference>
<dbReference type="Pfam" id="PF00011">
    <property type="entry name" value="HSP20"/>
    <property type="match status" value="1"/>
</dbReference>
<evidence type="ECO:0000259" key="3">
    <source>
        <dbReference type="PROSITE" id="PS01031"/>
    </source>
</evidence>